<dbReference type="Proteomes" id="UP001165960">
    <property type="component" value="Unassembled WGS sequence"/>
</dbReference>
<comment type="caution">
    <text evidence="1">The sequence shown here is derived from an EMBL/GenBank/DDBJ whole genome shotgun (WGS) entry which is preliminary data.</text>
</comment>
<protein>
    <submittedName>
        <fullName evidence="1">Uncharacterized protein</fullName>
    </submittedName>
</protein>
<organism evidence="1 2">
    <name type="scientific">Entomophthora muscae</name>
    <dbReference type="NCBI Taxonomy" id="34485"/>
    <lineage>
        <taxon>Eukaryota</taxon>
        <taxon>Fungi</taxon>
        <taxon>Fungi incertae sedis</taxon>
        <taxon>Zoopagomycota</taxon>
        <taxon>Entomophthoromycotina</taxon>
        <taxon>Entomophthoromycetes</taxon>
        <taxon>Entomophthorales</taxon>
        <taxon>Entomophthoraceae</taxon>
        <taxon>Entomophthora</taxon>
    </lineage>
</organism>
<keyword evidence="2" id="KW-1185">Reference proteome</keyword>
<evidence type="ECO:0000313" key="2">
    <source>
        <dbReference type="Proteomes" id="UP001165960"/>
    </source>
</evidence>
<reference evidence="1" key="1">
    <citation type="submission" date="2022-04" db="EMBL/GenBank/DDBJ databases">
        <title>Genome of the entomopathogenic fungus Entomophthora muscae.</title>
        <authorList>
            <person name="Elya C."/>
            <person name="Lovett B.R."/>
            <person name="Lee E."/>
            <person name="Macias A.M."/>
            <person name="Hajek A.E."/>
            <person name="De Bivort B.L."/>
            <person name="Kasson M.T."/>
            <person name="De Fine Licht H.H."/>
            <person name="Stajich J.E."/>
        </authorList>
    </citation>
    <scope>NUCLEOTIDE SEQUENCE</scope>
    <source>
        <strain evidence="1">Berkeley</strain>
    </source>
</reference>
<gene>
    <name evidence="1" type="ORF">DSO57_1013791</name>
</gene>
<proteinExistence type="predicted"/>
<accession>A0ACC2S7D7</accession>
<name>A0ACC2S7D7_9FUNG</name>
<dbReference type="EMBL" id="QTSX02005731">
    <property type="protein sequence ID" value="KAJ9058306.1"/>
    <property type="molecule type" value="Genomic_DNA"/>
</dbReference>
<sequence>MWCGQIEATLLKYCQDFETLVTEFNQFGEHVDSQLKLVGTHIDTWGHHLVAFIKVTPPVPSVEVQSDFEAKVWEAIAEIRANTQRQSSVLNPPPVDPMPSPCIALLTNQVATLQGEIEYLRQRFSDPDDFSSDSDGKREAEVTGTLLCSEVWHRHTPGNSNLRIGFVLSLS</sequence>
<evidence type="ECO:0000313" key="1">
    <source>
        <dbReference type="EMBL" id="KAJ9058306.1"/>
    </source>
</evidence>